<protein>
    <recommendedName>
        <fullName evidence="4">C2H2-type domain-containing protein</fullName>
    </recommendedName>
</protein>
<comment type="caution">
    <text evidence="2">The sequence shown here is derived from an EMBL/GenBank/DDBJ whole genome shotgun (WGS) entry which is preliminary data.</text>
</comment>
<evidence type="ECO:0008006" key="4">
    <source>
        <dbReference type="Google" id="ProtNLM"/>
    </source>
</evidence>
<accession>A0A8H3HDH9</accession>
<dbReference type="Proteomes" id="UP000663843">
    <property type="component" value="Unassembled WGS sequence"/>
</dbReference>
<evidence type="ECO:0000313" key="3">
    <source>
        <dbReference type="Proteomes" id="UP000663843"/>
    </source>
</evidence>
<gene>
    <name evidence="2" type="ORF">RDB_LOCUS142105</name>
</gene>
<evidence type="ECO:0000256" key="1">
    <source>
        <dbReference type="SAM" id="MobiDB-lite"/>
    </source>
</evidence>
<dbReference type="EMBL" id="CAJMWT010005224">
    <property type="protein sequence ID" value="CAE6503208.1"/>
    <property type="molecule type" value="Genomic_DNA"/>
</dbReference>
<feature type="region of interest" description="Disordered" evidence="1">
    <location>
        <begin position="1"/>
        <end position="53"/>
    </location>
</feature>
<name>A0A8H3HDH9_9AGAM</name>
<evidence type="ECO:0000313" key="2">
    <source>
        <dbReference type="EMBL" id="CAE6503208.1"/>
    </source>
</evidence>
<reference evidence="2" key="1">
    <citation type="submission" date="2021-01" db="EMBL/GenBank/DDBJ databases">
        <authorList>
            <person name="Kaushik A."/>
        </authorList>
    </citation>
    <scope>NUCLEOTIDE SEQUENCE</scope>
    <source>
        <strain evidence="2">AG2-2IIIB</strain>
    </source>
</reference>
<organism evidence="2 3">
    <name type="scientific">Rhizoctonia solani</name>
    <dbReference type="NCBI Taxonomy" id="456999"/>
    <lineage>
        <taxon>Eukaryota</taxon>
        <taxon>Fungi</taxon>
        <taxon>Dikarya</taxon>
        <taxon>Basidiomycota</taxon>
        <taxon>Agaricomycotina</taxon>
        <taxon>Agaricomycetes</taxon>
        <taxon>Cantharellales</taxon>
        <taxon>Ceratobasidiaceae</taxon>
        <taxon>Rhizoctonia</taxon>
    </lineage>
</organism>
<dbReference type="AlphaFoldDB" id="A0A8H3HDH9"/>
<feature type="compositionally biased region" description="Low complexity" evidence="1">
    <location>
        <begin position="20"/>
        <end position="31"/>
    </location>
</feature>
<sequence length="155" mass="17862">MHIADSAFPSEIQLGPENPIPQSQIASSSSSVTVEHIPTEARSRGRGQKRGRVEYETPNSIVLEMAKSREIEDDFILEQCRKYRQVLGNKRIKCWCSQVPELKLLAKCKGEYKGKHEWKRGHTIKRGIVCEGCGKRFKRKDTKDVHRKKWCRPEA</sequence>
<proteinExistence type="predicted"/>